<dbReference type="Pfam" id="PF08245">
    <property type="entry name" value="Mur_ligase_M"/>
    <property type="match status" value="1"/>
</dbReference>
<keyword evidence="7" id="KW-0547">Nucleotide-binding</keyword>
<evidence type="ECO:0000256" key="5">
    <source>
        <dbReference type="ARBA" id="ARBA00023306"/>
    </source>
</evidence>
<evidence type="ECO:0000256" key="1">
    <source>
        <dbReference type="ARBA" id="ARBA00005898"/>
    </source>
</evidence>
<dbReference type="NCBIfam" id="TIGR01085">
    <property type="entry name" value="murE"/>
    <property type="match status" value="1"/>
</dbReference>
<comment type="subcellular location">
    <subcellularLocation>
        <location evidence="7 8">Cytoplasm</location>
    </subcellularLocation>
</comment>
<evidence type="ECO:0000259" key="11">
    <source>
        <dbReference type="Pfam" id="PF02875"/>
    </source>
</evidence>
<keyword evidence="3 7" id="KW-0133">Cell shape</keyword>
<dbReference type="InterPro" id="IPR013221">
    <property type="entry name" value="Mur_ligase_cen"/>
</dbReference>
<comment type="pathway">
    <text evidence="7 8">Cell wall biogenesis; peptidoglycan biosynthesis.</text>
</comment>
<evidence type="ECO:0000256" key="4">
    <source>
        <dbReference type="ARBA" id="ARBA00022984"/>
    </source>
</evidence>
<protein>
    <recommendedName>
        <fullName evidence="7">UDP-N-acetylmuramoyl-L-alanyl-D-glutamate--2,6-diaminopimelate ligase</fullName>
        <ecNumber evidence="7">6.3.2.13</ecNumber>
    </recommendedName>
    <alternativeName>
        <fullName evidence="7">Meso-A2pm-adding enzyme</fullName>
    </alternativeName>
    <alternativeName>
        <fullName evidence="7">Meso-diaminopimelate-adding enzyme</fullName>
    </alternativeName>
    <alternativeName>
        <fullName evidence="7">UDP-MurNAc-L-Ala-D-Glu:meso-diaminopimelate ligase</fullName>
    </alternativeName>
    <alternativeName>
        <fullName evidence="7">UDP-MurNAc-tripeptide synthetase</fullName>
    </alternativeName>
    <alternativeName>
        <fullName evidence="7">UDP-N-acetylmuramyl-tripeptide synthetase</fullName>
    </alternativeName>
</protein>
<dbReference type="NCBIfam" id="NF001126">
    <property type="entry name" value="PRK00139.1-4"/>
    <property type="match status" value="1"/>
</dbReference>
<feature type="binding site" evidence="7">
    <location>
        <position position="197"/>
    </location>
    <ligand>
        <name>UDP-N-acetyl-alpha-D-muramoyl-L-alanyl-D-glutamate</name>
        <dbReference type="ChEBI" id="CHEBI:83900"/>
    </ligand>
</feature>
<dbReference type="InterPro" id="IPR036615">
    <property type="entry name" value="Mur_ligase_C_dom_sf"/>
</dbReference>
<dbReference type="GO" id="GO:0008360">
    <property type="term" value="P:regulation of cell shape"/>
    <property type="evidence" value="ECO:0007669"/>
    <property type="project" value="UniProtKB-KW"/>
</dbReference>
<feature type="domain" description="Mur ligase central" evidence="12">
    <location>
        <begin position="120"/>
        <end position="321"/>
    </location>
</feature>
<dbReference type="Gene3D" id="3.40.1390.10">
    <property type="entry name" value="MurE/MurF, N-terminal domain"/>
    <property type="match status" value="1"/>
</dbReference>
<evidence type="ECO:0000256" key="7">
    <source>
        <dbReference type="HAMAP-Rule" id="MF_00208"/>
    </source>
</evidence>
<comment type="similarity">
    <text evidence="1 7">Belongs to the MurCDEF family. MurE subfamily.</text>
</comment>
<dbReference type="PANTHER" id="PTHR23135">
    <property type="entry name" value="MUR LIGASE FAMILY MEMBER"/>
    <property type="match status" value="1"/>
</dbReference>
<feature type="region of interest" description="Disordered" evidence="9">
    <location>
        <begin position="486"/>
        <end position="513"/>
    </location>
</feature>
<feature type="binding site" evidence="7">
    <location>
        <begin position="417"/>
        <end position="420"/>
    </location>
    <ligand>
        <name>meso-2,6-diaminopimelate</name>
        <dbReference type="ChEBI" id="CHEBI:57791"/>
    </ligand>
</feature>
<keyword evidence="5 7" id="KW-0131">Cell cycle</keyword>
<keyword evidence="6 7" id="KW-0961">Cell wall biogenesis/degradation</keyword>
<comment type="catalytic activity">
    <reaction evidence="7">
        <text>UDP-N-acetyl-alpha-D-muramoyl-L-alanyl-D-glutamate + meso-2,6-diaminopimelate + ATP = UDP-N-acetyl-alpha-D-muramoyl-L-alanyl-gamma-D-glutamyl-meso-2,6-diaminopimelate + ADP + phosphate + H(+)</text>
        <dbReference type="Rhea" id="RHEA:23676"/>
        <dbReference type="ChEBI" id="CHEBI:15378"/>
        <dbReference type="ChEBI" id="CHEBI:30616"/>
        <dbReference type="ChEBI" id="CHEBI:43474"/>
        <dbReference type="ChEBI" id="CHEBI:57791"/>
        <dbReference type="ChEBI" id="CHEBI:83900"/>
        <dbReference type="ChEBI" id="CHEBI:83905"/>
        <dbReference type="ChEBI" id="CHEBI:456216"/>
        <dbReference type="EC" id="6.3.2.13"/>
    </reaction>
</comment>
<keyword evidence="2 7" id="KW-0132">Cell division</keyword>
<dbReference type="GO" id="GO:0005737">
    <property type="term" value="C:cytoplasm"/>
    <property type="evidence" value="ECO:0007669"/>
    <property type="project" value="UniProtKB-SubCell"/>
</dbReference>
<feature type="compositionally biased region" description="Basic and acidic residues" evidence="9">
    <location>
        <begin position="497"/>
        <end position="513"/>
    </location>
</feature>
<comment type="caution">
    <text evidence="7">Lacks conserved residue(s) required for the propagation of feature annotation.</text>
</comment>
<evidence type="ECO:0000313" key="13">
    <source>
        <dbReference type="EMBL" id="AKJ94249.1"/>
    </source>
</evidence>
<evidence type="ECO:0000256" key="8">
    <source>
        <dbReference type="RuleBase" id="RU004135"/>
    </source>
</evidence>
<sequence length="513" mass="53422">MMAARDTRGGAGPVLGDLLPADLLRPDLADLPVADLVQDSRRVAPGTAFVALAGTHGHGLAHAADAVARGAGVILWDEAGTPDTFPAVPMLHVPGLRERLPQMARGLFGSWPEAAPLVAVTGTDGKTSVTHLIALALETVGRPTGLIGTLGVGRPGHLVDTGHTTPGVLDLHRHLAELAAAGCGAVALEASSHGLAQGRLAGAPISVGVLTRLSSDHLDFHGSQEAYAAAKARLFVWPGLQTAVLNIDDAFGRQVVEYLPAGVQALTYSALGAPADLRARDVEATAEGLRFTLEAAGRAYPVRSTLFGLFQVGNLLATLATLQGLGVEREEAIAAVAELPGVPGRMERFPLANGALAVVDYAHTTQALEAALQALRPHVRGHLSVVFGCGGDRDRGKRPAMGQVACREADVIFVTDDNPRGEDPAEIRAEILAGCADSAECHEIGDRATAIASALAEAVAGDVVLVAGKGHETTQEIRGQRYPFSDREQVQARACRHPQDRRGQDRAIRGEGQ</sequence>
<dbReference type="Gene3D" id="3.40.1190.10">
    <property type="entry name" value="Mur-like, catalytic domain"/>
    <property type="match status" value="1"/>
</dbReference>
<feature type="domain" description="Mur ligase C-terminal" evidence="11">
    <location>
        <begin position="344"/>
        <end position="470"/>
    </location>
</feature>
<keyword evidence="7" id="KW-0436">Ligase</keyword>
<keyword evidence="14" id="KW-1185">Reference proteome</keyword>
<dbReference type="PATRIC" id="fig|106634.4.peg.438"/>
<dbReference type="InterPro" id="IPR005761">
    <property type="entry name" value="UDP-N-AcMur-Glu-dNH2Pim_ligase"/>
</dbReference>
<dbReference type="Gene3D" id="3.90.190.20">
    <property type="entry name" value="Mur ligase, C-terminal domain"/>
    <property type="match status" value="1"/>
</dbReference>
<feature type="modified residue" description="N6-carboxylysine" evidence="7">
    <location>
        <position position="231"/>
    </location>
</feature>
<organism evidence="13 14">
    <name type="scientific">Thioalkalivibrio versutus</name>
    <dbReference type="NCBI Taxonomy" id="106634"/>
    <lineage>
        <taxon>Bacteria</taxon>
        <taxon>Pseudomonadati</taxon>
        <taxon>Pseudomonadota</taxon>
        <taxon>Gammaproteobacteria</taxon>
        <taxon>Chromatiales</taxon>
        <taxon>Ectothiorhodospiraceae</taxon>
        <taxon>Thioalkalivibrio</taxon>
    </lineage>
</organism>
<dbReference type="AlphaFoldDB" id="A0A0G3G1J7"/>
<feature type="binding site" evidence="7">
    <location>
        <position position="191"/>
    </location>
    <ligand>
        <name>UDP-N-acetyl-alpha-D-muramoyl-L-alanyl-D-glutamate</name>
        <dbReference type="ChEBI" id="CHEBI:83900"/>
    </ligand>
</feature>
<dbReference type="Pfam" id="PF01225">
    <property type="entry name" value="Mur_ligase"/>
    <property type="match status" value="1"/>
</dbReference>
<accession>A0A0G3G1J7</accession>
<keyword evidence="7" id="KW-0067">ATP-binding</keyword>
<dbReference type="EC" id="6.3.2.13" evidence="7"/>
<evidence type="ECO:0000259" key="12">
    <source>
        <dbReference type="Pfam" id="PF08245"/>
    </source>
</evidence>
<evidence type="ECO:0000256" key="2">
    <source>
        <dbReference type="ARBA" id="ARBA00022618"/>
    </source>
</evidence>
<dbReference type="STRING" id="106634.TVD_02155"/>
<dbReference type="KEGG" id="tvr:TVD_02155"/>
<feature type="domain" description="Mur ligase N-terminal catalytic" evidence="10">
    <location>
        <begin position="39"/>
        <end position="96"/>
    </location>
</feature>
<dbReference type="EMBL" id="CP011367">
    <property type="protein sequence ID" value="AKJ94249.1"/>
    <property type="molecule type" value="Genomic_DNA"/>
</dbReference>
<dbReference type="InterPro" id="IPR000713">
    <property type="entry name" value="Mur_ligase_N"/>
</dbReference>
<dbReference type="NCBIfam" id="NF001124">
    <property type="entry name" value="PRK00139.1-2"/>
    <property type="match status" value="1"/>
</dbReference>
<dbReference type="Pfam" id="PF02875">
    <property type="entry name" value="Mur_ligase_C"/>
    <property type="match status" value="1"/>
</dbReference>
<dbReference type="InterPro" id="IPR035911">
    <property type="entry name" value="MurE/MurF_N"/>
</dbReference>
<name>A0A0G3G1J7_9GAMM</name>
<dbReference type="InterPro" id="IPR036565">
    <property type="entry name" value="Mur-like_cat_sf"/>
</dbReference>
<dbReference type="Proteomes" id="UP000064201">
    <property type="component" value="Chromosome"/>
</dbReference>
<evidence type="ECO:0000313" key="14">
    <source>
        <dbReference type="Proteomes" id="UP000064201"/>
    </source>
</evidence>
<dbReference type="GO" id="GO:0008765">
    <property type="term" value="F:UDP-N-acetylmuramoylalanyl-D-glutamate-2,6-diaminopimelate ligase activity"/>
    <property type="evidence" value="ECO:0007669"/>
    <property type="project" value="UniProtKB-UniRule"/>
</dbReference>
<dbReference type="HAMAP" id="MF_00208">
    <property type="entry name" value="MurE"/>
    <property type="match status" value="1"/>
</dbReference>
<dbReference type="SUPFAM" id="SSF53623">
    <property type="entry name" value="MurD-like peptide ligases, catalytic domain"/>
    <property type="match status" value="1"/>
</dbReference>
<dbReference type="GO" id="GO:0009252">
    <property type="term" value="P:peptidoglycan biosynthetic process"/>
    <property type="evidence" value="ECO:0007669"/>
    <property type="project" value="UniProtKB-UniRule"/>
</dbReference>
<keyword evidence="7" id="KW-0460">Magnesium</keyword>
<feature type="binding site" evidence="7">
    <location>
        <begin position="164"/>
        <end position="165"/>
    </location>
    <ligand>
        <name>UDP-N-acetyl-alpha-D-muramoyl-L-alanyl-D-glutamate</name>
        <dbReference type="ChEBI" id="CHEBI:83900"/>
    </ligand>
</feature>
<dbReference type="GO" id="GO:0000287">
    <property type="term" value="F:magnesium ion binding"/>
    <property type="evidence" value="ECO:0007669"/>
    <property type="project" value="UniProtKB-UniRule"/>
</dbReference>
<comment type="cofactor">
    <cofactor evidence="7">
        <name>Mg(2+)</name>
        <dbReference type="ChEBI" id="CHEBI:18420"/>
    </cofactor>
</comment>
<dbReference type="GO" id="GO:0051301">
    <property type="term" value="P:cell division"/>
    <property type="evidence" value="ECO:0007669"/>
    <property type="project" value="UniProtKB-KW"/>
</dbReference>
<feature type="binding site" evidence="7">
    <location>
        <position position="40"/>
    </location>
    <ligand>
        <name>UDP-N-acetyl-alpha-D-muramoyl-L-alanyl-D-glutamate</name>
        <dbReference type="ChEBI" id="CHEBI:83900"/>
    </ligand>
</feature>
<keyword evidence="4 7" id="KW-0573">Peptidoglycan synthesis</keyword>
<dbReference type="GO" id="GO:0071555">
    <property type="term" value="P:cell wall organization"/>
    <property type="evidence" value="ECO:0007669"/>
    <property type="project" value="UniProtKB-KW"/>
</dbReference>
<gene>
    <name evidence="7" type="primary">murE</name>
    <name evidence="13" type="ORF">TVD_02155</name>
</gene>
<feature type="binding site" evidence="7">
    <location>
        <position position="468"/>
    </location>
    <ligand>
        <name>meso-2,6-diaminopimelate</name>
        <dbReference type="ChEBI" id="CHEBI:57791"/>
    </ligand>
</feature>
<dbReference type="SUPFAM" id="SSF63418">
    <property type="entry name" value="MurE/MurF N-terminal domain"/>
    <property type="match status" value="1"/>
</dbReference>
<comment type="function">
    <text evidence="7">Catalyzes the addition of meso-diaminopimelic acid to the nucleotide precursor UDP-N-acetylmuramoyl-L-alanyl-D-glutamate (UMAG) in the biosynthesis of bacterial cell-wall peptidoglycan.</text>
</comment>
<dbReference type="InterPro" id="IPR004101">
    <property type="entry name" value="Mur_ligase_C"/>
</dbReference>
<feature type="binding site" evidence="7">
    <location>
        <position position="199"/>
    </location>
    <ligand>
        <name>UDP-N-acetyl-alpha-D-muramoyl-L-alanyl-D-glutamate</name>
        <dbReference type="ChEBI" id="CHEBI:83900"/>
    </ligand>
</feature>
<dbReference type="UniPathway" id="UPA00219"/>
<evidence type="ECO:0000256" key="9">
    <source>
        <dbReference type="SAM" id="MobiDB-lite"/>
    </source>
</evidence>
<dbReference type="PANTHER" id="PTHR23135:SF4">
    <property type="entry name" value="UDP-N-ACETYLMURAMOYL-L-ALANYL-D-GLUTAMATE--2,6-DIAMINOPIMELATE LIGASE MURE HOMOLOG, CHLOROPLASTIC"/>
    <property type="match status" value="1"/>
</dbReference>
<feature type="binding site" evidence="7">
    <location>
        <position position="393"/>
    </location>
    <ligand>
        <name>meso-2,6-diaminopimelate</name>
        <dbReference type="ChEBI" id="CHEBI:57791"/>
    </ligand>
</feature>
<evidence type="ECO:0000256" key="6">
    <source>
        <dbReference type="ARBA" id="ARBA00023316"/>
    </source>
</evidence>
<proteinExistence type="inferred from homology"/>
<dbReference type="OrthoDB" id="9800958at2"/>
<reference evidence="13 14" key="1">
    <citation type="submission" date="2015-04" db="EMBL/GenBank/DDBJ databases">
        <title>Complete Sequence for the Genome of the Thioalkalivibrio versutus D301.</title>
        <authorList>
            <person name="Mu T."/>
            <person name="Zhou J."/>
            <person name="Xu X."/>
        </authorList>
    </citation>
    <scope>NUCLEOTIDE SEQUENCE [LARGE SCALE GENOMIC DNA]</scope>
    <source>
        <strain evidence="13 14">D301</strain>
    </source>
</reference>
<comment type="PTM">
    <text evidence="7">Carboxylation is probably crucial for Mg(2+) binding and, consequently, for the gamma-phosphate positioning of ATP.</text>
</comment>
<feature type="binding site" evidence="7">
    <location>
        <begin position="122"/>
        <end position="128"/>
    </location>
    <ligand>
        <name>ATP</name>
        <dbReference type="ChEBI" id="CHEBI:30616"/>
    </ligand>
</feature>
<keyword evidence="7" id="KW-0963">Cytoplasm</keyword>
<evidence type="ECO:0000256" key="3">
    <source>
        <dbReference type="ARBA" id="ARBA00022960"/>
    </source>
</evidence>
<feature type="short sequence motif" description="Meso-diaminopimelate recognition motif" evidence="7">
    <location>
        <begin position="417"/>
        <end position="420"/>
    </location>
</feature>
<dbReference type="RefSeq" id="WP_047250703.1">
    <property type="nucleotide sequence ID" value="NZ_CP011367.1"/>
</dbReference>
<evidence type="ECO:0000259" key="10">
    <source>
        <dbReference type="Pfam" id="PF01225"/>
    </source>
</evidence>
<feature type="binding site" evidence="7">
    <location>
        <position position="472"/>
    </location>
    <ligand>
        <name>meso-2,6-diaminopimelate</name>
        <dbReference type="ChEBI" id="CHEBI:57791"/>
    </ligand>
</feature>
<dbReference type="GO" id="GO:0005524">
    <property type="term" value="F:ATP binding"/>
    <property type="evidence" value="ECO:0007669"/>
    <property type="project" value="UniProtKB-UniRule"/>
</dbReference>
<dbReference type="SUPFAM" id="SSF53244">
    <property type="entry name" value="MurD-like peptide ligases, peptide-binding domain"/>
    <property type="match status" value="1"/>
</dbReference>